<sequence length="58" mass="6253">MVQALDEYPASHARVGYQIAGRVSAFPFLDCVGIPKQIREPGKTVGFDHGIQDAAPVK</sequence>
<evidence type="ECO:0000313" key="1">
    <source>
        <dbReference type="EMBL" id="TEB27094.1"/>
    </source>
</evidence>
<dbReference type="AlphaFoldDB" id="A0A4Y7SZN6"/>
<accession>A0A4Y7SZN6</accession>
<evidence type="ECO:0000313" key="2">
    <source>
        <dbReference type="Proteomes" id="UP000298030"/>
    </source>
</evidence>
<gene>
    <name evidence="1" type="ORF">FA13DRAFT_1736900</name>
</gene>
<name>A0A4Y7SZN6_COPMI</name>
<proteinExistence type="predicted"/>
<comment type="caution">
    <text evidence="1">The sequence shown here is derived from an EMBL/GenBank/DDBJ whole genome shotgun (WGS) entry which is preliminary data.</text>
</comment>
<dbReference type="Proteomes" id="UP000298030">
    <property type="component" value="Unassembled WGS sequence"/>
</dbReference>
<protein>
    <submittedName>
        <fullName evidence="1">Uncharacterized protein</fullName>
    </submittedName>
</protein>
<keyword evidence="2" id="KW-1185">Reference proteome</keyword>
<dbReference type="EMBL" id="QPFP01000043">
    <property type="protein sequence ID" value="TEB27094.1"/>
    <property type="molecule type" value="Genomic_DNA"/>
</dbReference>
<reference evidence="1 2" key="1">
    <citation type="journal article" date="2019" name="Nat. Ecol. Evol.">
        <title>Megaphylogeny resolves global patterns of mushroom evolution.</title>
        <authorList>
            <person name="Varga T."/>
            <person name="Krizsan K."/>
            <person name="Foldi C."/>
            <person name="Dima B."/>
            <person name="Sanchez-Garcia M."/>
            <person name="Sanchez-Ramirez S."/>
            <person name="Szollosi G.J."/>
            <person name="Szarkandi J.G."/>
            <person name="Papp V."/>
            <person name="Albert L."/>
            <person name="Andreopoulos W."/>
            <person name="Angelini C."/>
            <person name="Antonin V."/>
            <person name="Barry K.W."/>
            <person name="Bougher N.L."/>
            <person name="Buchanan P."/>
            <person name="Buyck B."/>
            <person name="Bense V."/>
            <person name="Catcheside P."/>
            <person name="Chovatia M."/>
            <person name="Cooper J."/>
            <person name="Damon W."/>
            <person name="Desjardin D."/>
            <person name="Finy P."/>
            <person name="Geml J."/>
            <person name="Haridas S."/>
            <person name="Hughes K."/>
            <person name="Justo A."/>
            <person name="Karasinski D."/>
            <person name="Kautmanova I."/>
            <person name="Kiss B."/>
            <person name="Kocsube S."/>
            <person name="Kotiranta H."/>
            <person name="LaButti K.M."/>
            <person name="Lechner B.E."/>
            <person name="Liimatainen K."/>
            <person name="Lipzen A."/>
            <person name="Lukacs Z."/>
            <person name="Mihaltcheva S."/>
            <person name="Morgado L.N."/>
            <person name="Niskanen T."/>
            <person name="Noordeloos M.E."/>
            <person name="Ohm R.A."/>
            <person name="Ortiz-Santana B."/>
            <person name="Ovrebo C."/>
            <person name="Racz N."/>
            <person name="Riley R."/>
            <person name="Savchenko A."/>
            <person name="Shiryaev A."/>
            <person name="Soop K."/>
            <person name="Spirin V."/>
            <person name="Szebenyi C."/>
            <person name="Tomsovsky M."/>
            <person name="Tulloss R.E."/>
            <person name="Uehling J."/>
            <person name="Grigoriev I.V."/>
            <person name="Vagvolgyi C."/>
            <person name="Papp T."/>
            <person name="Martin F.M."/>
            <person name="Miettinen O."/>
            <person name="Hibbett D.S."/>
            <person name="Nagy L.G."/>
        </authorList>
    </citation>
    <scope>NUCLEOTIDE SEQUENCE [LARGE SCALE GENOMIC DNA]</scope>
    <source>
        <strain evidence="1 2">FP101781</strain>
    </source>
</reference>
<organism evidence="1 2">
    <name type="scientific">Coprinellus micaceus</name>
    <name type="common">Glistening ink-cap mushroom</name>
    <name type="synonym">Coprinus micaceus</name>
    <dbReference type="NCBI Taxonomy" id="71717"/>
    <lineage>
        <taxon>Eukaryota</taxon>
        <taxon>Fungi</taxon>
        <taxon>Dikarya</taxon>
        <taxon>Basidiomycota</taxon>
        <taxon>Agaricomycotina</taxon>
        <taxon>Agaricomycetes</taxon>
        <taxon>Agaricomycetidae</taxon>
        <taxon>Agaricales</taxon>
        <taxon>Agaricineae</taxon>
        <taxon>Psathyrellaceae</taxon>
        <taxon>Coprinellus</taxon>
    </lineage>
</organism>